<dbReference type="EMBL" id="CVQI01033191">
    <property type="protein sequence ID" value="CRK43313.1"/>
    <property type="molecule type" value="Genomic_DNA"/>
</dbReference>
<dbReference type="Proteomes" id="UP000045706">
    <property type="component" value="Unassembled WGS sequence"/>
</dbReference>
<name>A0A0G4NA71_VERLO</name>
<feature type="non-terminal residue" evidence="2">
    <location>
        <position position="1"/>
    </location>
</feature>
<gene>
    <name evidence="2" type="ORF">BN1723_019157</name>
</gene>
<accession>A0A0G4NA71</accession>
<protein>
    <submittedName>
        <fullName evidence="2">Uncharacterized protein</fullName>
    </submittedName>
</protein>
<evidence type="ECO:0000313" key="2">
    <source>
        <dbReference type="EMBL" id="CRK43313.1"/>
    </source>
</evidence>
<proteinExistence type="predicted"/>
<evidence type="ECO:0000256" key="1">
    <source>
        <dbReference type="SAM" id="MobiDB-lite"/>
    </source>
</evidence>
<dbReference type="AlphaFoldDB" id="A0A0G4NA71"/>
<organism evidence="2 3">
    <name type="scientific">Verticillium longisporum</name>
    <name type="common">Verticillium dahliae var. longisporum</name>
    <dbReference type="NCBI Taxonomy" id="100787"/>
    <lineage>
        <taxon>Eukaryota</taxon>
        <taxon>Fungi</taxon>
        <taxon>Dikarya</taxon>
        <taxon>Ascomycota</taxon>
        <taxon>Pezizomycotina</taxon>
        <taxon>Sordariomycetes</taxon>
        <taxon>Hypocreomycetidae</taxon>
        <taxon>Glomerellales</taxon>
        <taxon>Plectosphaerellaceae</taxon>
        <taxon>Verticillium</taxon>
    </lineage>
</organism>
<evidence type="ECO:0000313" key="3">
    <source>
        <dbReference type="Proteomes" id="UP000045706"/>
    </source>
</evidence>
<feature type="compositionally biased region" description="Basic residues" evidence="1">
    <location>
        <begin position="1"/>
        <end position="12"/>
    </location>
</feature>
<reference evidence="3" key="1">
    <citation type="submission" date="2015-05" db="EMBL/GenBank/DDBJ databases">
        <authorList>
            <person name="Fogelqvist Johan"/>
        </authorList>
    </citation>
    <scope>NUCLEOTIDE SEQUENCE [LARGE SCALE GENOMIC DNA]</scope>
</reference>
<feature type="region of interest" description="Disordered" evidence="1">
    <location>
        <begin position="1"/>
        <end position="30"/>
    </location>
</feature>
<sequence length="30" mass="3459">VRGRPVSRHCSWRRSPAQPPSRGGWCRARV</sequence>